<reference evidence="1 2" key="1">
    <citation type="journal article" date="2024" name="G3 (Bethesda)">
        <title>Genome assembly of Hibiscus sabdariffa L. provides insights into metabolisms of medicinal natural products.</title>
        <authorList>
            <person name="Kim T."/>
        </authorList>
    </citation>
    <scope>NUCLEOTIDE SEQUENCE [LARGE SCALE GENOMIC DNA]</scope>
    <source>
        <strain evidence="1">TK-2024</strain>
        <tissue evidence="1">Old leaves</tissue>
    </source>
</reference>
<name>A0ABR2B492_9ROSI</name>
<evidence type="ECO:0000313" key="2">
    <source>
        <dbReference type="Proteomes" id="UP001472677"/>
    </source>
</evidence>
<dbReference type="InterPro" id="IPR057939">
    <property type="entry name" value="TRF2_HOY1_PH"/>
</dbReference>
<comment type="caution">
    <text evidence="1">The sequence shown here is derived from an EMBL/GenBank/DDBJ whole genome shotgun (WGS) entry which is preliminary data.</text>
</comment>
<dbReference type="EMBL" id="JBBPBM010000182">
    <property type="protein sequence ID" value="KAK8501685.1"/>
    <property type="molecule type" value="Genomic_DNA"/>
</dbReference>
<dbReference type="PANTHER" id="PTHR33494">
    <property type="entry name" value="OS02G0793800 PROTEIN"/>
    <property type="match status" value="1"/>
</dbReference>
<protein>
    <submittedName>
        <fullName evidence="1">Uncharacterized protein</fullName>
    </submittedName>
</protein>
<gene>
    <name evidence="1" type="ORF">V6N12_002423</name>
</gene>
<keyword evidence="2" id="KW-1185">Reference proteome</keyword>
<dbReference type="Proteomes" id="UP001472677">
    <property type="component" value="Unassembled WGS sequence"/>
</dbReference>
<dbReference type="PANTHER" id="PTHR33494:SF5">
    <property type="entry name" value="F10A16.6 PROTEIN"/>
    <property type="match status" value="1"/>
</dbReference>
<dbReference type="Pfam" id="PF24818">
    <property type="entry name" value="PH_TRF2_HOY1"/>
    <property type="match status" value="1"/>
</dbReference>
<sequence>MEQGNLVPDERIKESSILMNSNNTPPGFDESWVQSPQVNFVDAMNKLSDLGLKLSPTNSFLEKLDQLFLKKGCSFNGEQQASSSGHASAMAKGKSKVDILQQANKLKADNFPISFIRIGQWQRVSRKDQDMVAKCYFAKKKLVWEFLEDRLKRKIEIQWSDILSLRAVLQQGQPGILELELTQVPLFFHEKDPRPRKHTQWKPDVDFTGNQASNYRRHYLEFPPGVLGKHLDKLLSYDRRLSMLSRGDFPTLNSPFFSNMESEHSSLDFGGQLHNAPQHQQLSFENVPTDYQTLQPEPLNSPGTWTVETMIDSEGRVIGVGDNLNPNQITVMMPVMPFNAAPNISYQNNDLPPLPPSEFEDVVHSQQQPMSRTSNEQHQNMLLKNVQTRFSNDMIDIDLLLQGQFQNNTNHVVSSNMVANNVLINNALSNNVSGREQTKDTDLLLREQLQNNTNNVGSPNMVDNSVLINNVLRKNVFGGEQTKDTDFLLRGQLSNNTNNVGSPNVVDSSVLMNNALPKNVSGGEQTNPILPIMNGTSESSSSSSSLNFDDRFNQEINIWNYDFSCQPWQ</sequence>
<proteinExistence type="predicted"/>
<organism evidence="1 2">
    <name type="scientific">Hibiscus sabdariffa</name>
    <name type="common">roselle</name>
    <dbReference type="NCBI Taxonomy" id="183260"/>
    <lineage>
        <taxon>Eukaryota</taxon>
        <taxon>Viridiplantae</taxon>
        <taxon>Streptophyta</taxon>
        <taxon>Embryophyta</taxon>
        <taxon>Tracheophyta</taxon>
        <taxon>Spermatophyta</taxon>
        <taxon>Magnoliopsida</taxon>
        <taxon>eudicotyledons</taxon>
        <taxon>Gunneridae</taxon>
        <taxon>Pentapetalae</taxon>
        <taxon>rosids</taxon>
        <taxon>malvids</taxon>
        <taxon>Malvales</taxon>
        <taxon>Malvaceae</taxon>
        <taxon>Malvoideae</taxon>
        <taxon>Hibiscus</taxon>
    </lineage>
</organism>
<evidence type="ECO:0000313" key="1">
    <source>
        <dbReference type="EMBL" id="KAK8501685.1"/>
    </source>
</evidence>
<accession>A0ABR2B492</accession>